<evidence type="ECO:0000313" key="1">
    <source>
        <dbReference type="EMBL" id="KAJ9078429.1"/>
    </source>
</evidence>
<comment type="caution">
    <text evidence="1">The sequence shown here is derived from an EMBL/GenBank/DDBJ whole genome shotgun (WGS) entry which is preliminary data.</text>
</comment>
<reference evidence="1" key="1">
    <citation type="submission" date="2022-04" db="EMBL/GenBank/DDBJ databases">
        <title>Genome of the entomopathogenic fungus Entomophthora muscae.</title>
        <authorList>
            <person name="Elya C."/>
            <person name="Lovett B.R."/>
            <person name="Lee E."/>
            <person name="Macias A.M."/>
            <person name="Hajek A.E."/>
            <person name="De Bivort B.L."/>
            <person name="Kasson M.T."/>
            <person name="De Fine Licht H.H."/>
            <person name="Stajich J.E."/>
        </authorList>
    </citation>
    <scope>NUCLEOTIDE SEQUENCE</scope>
    <source>
        <strain evidence="1">Berkeley</strain>
    </source>
</reference>
<proteinExistence type="predicted"/>
<organism evidence="1 2">
    <name type="scientific">Entomophthora muscae</name>
    <dbReference type="NCBI Taxonomy" id="34485"/>
    <lineage>
        <taxon>Eukaryota</taxon>
        <taxon>Fungi</taxon>
        <taxon>Fungi incertae sedis</taxon>
        <taxon>Zoopagomycota</taxon>
        <taxon>Entomophthoromycotina</taxon>
        <taxon>Entomophthoromycetes</taxon>
        <taxon>Entomophthorales</taxon>
        <taxon>Entomophthoraceae</taxon>
        <taxon>Entomophthora</taxon>
    </lineage>
</organism>
<name>A0ACC2TUJ6_9FUNG</name>
<keyword evidence="2" id="KW-1185">Reference proteome</keyword>
<dbReference type="Proteomes" id="UP001165960">
    <property type="component" value="Unassembled WGS sequence"/>
</dbReference>
<evidence type="ECO:0000313" key="2">
    <source>
        <dbReference type="Proteomes" id="UP001165960"/>
    </source>
</evidence>
<dbReference type="EMBL" id="QTSX02002149">
    <property type="protein sequence ID" value="KAJ9078429.1"/>
    <property type="molecule type" value="Genomic_DNA"/>
</dbReference>
<accession>A0ACC2TUJ6</accession>
<sequence>MEEYYITLIPFFIAVMLLIRRAFVKNDYLRLENVNSTESSFGGNSFSRDIEAGLTSSSFNTTQNLLEGDSRPGLDADDVKLIMEQERCSFDQARLIRQKRLMQKNNIDPDTGMPLDPKAPVF</sequence>
<gene>
    <name evidence="1" type="ORF">DSO57_1006840</name>
</gene>
<protein>
    <submittedName>
        <fullName evidence="1">Uncharacterized protein</fullName>
    </submittedName>
</protein>